<gene>
    <name evidence="1" type="ORF">V1478_004767</name>
</gene>
<organism evidence="1 2">
    <name type="scientific">Vespula squamosa</name>
    <name type="common">Southern yellow jacket</name>
    <name type="synonym">Wasp</name>
    <dbReference type="NCBI Taxonomy" id="30214"/>
    <lineage>
        <taxon>Eukaryota</taxon>
        <taxon>Metazoa</taxon>
        <taxon>Ecdysozoa</taxon>
        <taxon>Arthropoda</taxon>
        <taxon>Hexapoda</taxon>
        <taxon>Insecta</taxon>
        <taxon>Pterygota</taxon>
        <taxon>Neoptera</taxon>
        <taxon>Endopterygota</taxon>
        <taxon>Hymenoptera</taxon>
        <taxon>Apocrita</taxon>
        <taxon>Aculeata</taxon>
        <taxon>Vespoidea</taxon>
        <taxon>Vespidae</taxon>
        <taxon>Vespinae</taxon>
        <taxon>Vespula</taxon>
    </lineage>
</organism>
<reference evidence="1 2" key="1">
    <citation type="journal article" date="2024" name="Ann. Entomol. Soc. Am.">
        <title>Genomic analyses of the southern and eastern yellowjacket wasps (Hymenoptera: Vespidae) reveal evolutionary signatures of social life.</title>
        <authorList>
            <person name="Catto M.A."/>
            <person name="Caine P.B."/>
            <person name="Orr S.E."/>
            <person name="Hunt B.G."/>
            <person name="Goodisman M.A.D."/>
        </authorList>
    </citation>
    <scope>NUCLEOTIDE SEQUENCE [LARGE SCALE GENOMIC DNA]</scope>
    <source>
        <strain evidence="1">233</strain>
        <tissue evidence="1">Head and thorax</tissue>
    </source>
</reference>
<protein>
    <submittedName>
        <fullName evidence="1">Uncharacterized protein</fullName>
    </submittedName>
</protein>
<dbReference type="AlphaFoldDB" id="A0ABD2BEP9"/>
<accession>A0ABD2BEP9</accession>
<sequence>MTEHLSSFLKIQLSITINYNRPQTICEWKISKIRNARPRCCRFCSVETLKEVINIENPLWGALIRPILYYDEITNSILPSIIYIPIEITYYILEYFVEVQLKQTFRKSKDDDRRYRRKLTIVRAKWKSFAQRSSMANKRWKIMGKRVYTLLVKSSTREIGFRRDSRLIQRIVERREIGDGNDTDMEYGAATSITSVIFVTKLLR</sequence>
<comment type="caution">
    <text evidence="1">The sequence shown here is derived from an EMBL/GenBank/DDBJ whole genome shotgun (WGS) entry which is preliminary data.</text>
</comment>
<dbReference type="EMBL" id="JAUDFV010000105">
    <property type="protein sequence ID" value="KAL2731222.1"/>
    <property type="molecule type" value="Genomic_DNA"/>
</dbReference>
<name>A0ABD2BEP9_VESSQ</name>
<evidence type="ECO:0000313" key="1">
    <source>
        <dbReference type="EMBL" id="KAL2731222.1"/>
    </source>
</evidence>
<proteinExistence type="predicted"/>
<evidence type="ECO:0000313" key="2">
    <source>
        <dbReference type="Proteomes" id="UP001607302"/>
    </source>
</evidence>
<keyword evidence="2" id="KW-1185">Reference proteome</keyword>
<dbReference type="Proteomes" id="UP001607302">
    <property type="component" value="Unassembled WGS sequence"/>
</dbReference>